<keyword evidence="6" id="KW-0347">Helicase</keyword>
<dbReference type="AlphaFoldDB" id="X1SGN0"/>
<sequence length="238" mass="26814">PEESLSLFELALEELGLIENARIRLVNLPKSQEIKVRNIRSKHLNEIVVIEGIIRQASDVRPQVVNAKFECPSCGTVISVLQIEKKFREPTRCSCGRRGGFRLLSKEMVDTQRLVIEESPESLSGGEQPKRIDTFVKEDLVEPKMEEKTTPGARVKIIGVLKEVPVPLASGGLSTRFALAIEVNNIIPLEETFEELDINEEDENQILELAQDPRIFEKLARSITPSVWGYEEIKKSLV</sequence>
<keyword evidence="4" id="KW-0547">Nucleotide-binding</keyword>
<feature type="non-terminal residue" evidence="10">
    <location>
        <position position="238"/>
    </location>
</feature>
<dbReference type="EMBL" id="BARW01011594">
    <property type="protein sequence ID" value="GAI74555.1"/>
    <property type="molecule type" value="Genomic_DNA"/>
</dbReference>
<evidence type="ECO:0000256" key="1">
    <source>
        <dbReference type="ARBA" id="ARBA00008010"/>
    </source>
</evidence>
<dbReference type="GO" id="GO:0017116">
    <property type="term" value="F:single-stranded DNA helicase activity"/>
    <property type="evidence" value="ECO:0007669"/>
    <property type="project" value="TreeGrafter"/>
</dbReference>
<dbReference type="InterPro" id="IPR033762">
    <property type="entry name" value="MCM_OB"/>
</dbReference>
<dbReference type="Gene3D" id="3.40.50.300">
    <property type="entry name" value="P-loop containing nucleotide triphosphate hydrolases"/>
    <property type="match status" value="1"/>
</dbReference>
<evidence type="ECO:0000313" key="10">
    <source>
        <dbReference type="EMBL" id="GAI74555.1"/>
    </source>
</evidence>
<dbReference type="GO" id="GO:0042555">
    <property type="term" value="C:MCM complex"/>
    <property type="evidence" value="ECO:0007669"/>
    <property type="project" value="TreeGrafter"/>
</dbReference>
<dbReference type="EC" id="3.6.4.12" evidence="2"/>
<keyword evidence="7" id="KW-0067">ATP-binding</keyword>
<dbReference type="InterPro" id="IPR012340">
    <property type="entry name" value="NA-bd_OB-fold"/>
</dbReference>
<evidence type="ECO:0000256" key="7">
    <source>
        <dbReference type="ARBA" id="ARBA00022840"/>
    </source>
</evidence>
<feature type="non-terminal residue" evidence="10">
    <location>
        <position position="1"/>
    </location>
</feature>
<dbReference type="InterPro" id="IPR031327">
    <property type="entry name" value="MCM"/>
</dbReference>
<accession>X1SGN0</accession>
<dbReference type="FunFam" id="2.20.28.10:FF:000003">
    <property type="entry name" value="DNA helicase"/>
    <property type="match status" value="1"/>
</dbReference>
<dbReference type="GO" id="GO:0006260">
    <property type="term" value="P:DNA replication"/>
    <property type="evidence" value="ECO:0007669"/>
    <property type="project" value="UniProtKB-KW"/>
</dbReference>
<keyword evidence="3" id="KW-0235">DNA replication</keyword>
<dbReference type="SUPFAM" id="SSF50249">
    <property type="entry name" value="Nucleic acid-binding proteins"/>
    <property type="match status" value="1"/>
</dbReference>
<dbReference type="Gene3D" id="2.20.28.10">
    <property type="match status" value="1"/>
</dbReference>
<proteinExistence type="inferred from homology"/>
<evidence type="ECO:0000256" key="5">
    <source>
        <dbReference type="ARBA" id="ARBA00022801"/>
    </source>
</evidence>
<keyword evidence="8" id="KW-0238">DNA-binding</keyword>
<organism evidence="10">
    <name type="scientific">marine sediment metagenome</name>
    <dbReference type="NCBI Taxonomy" id="412755"/>
    <lineage>
        <taxon>unclassified sequences</taxon>
        <taxon>metagenomes</taxon>
        <taxon>ecological metagenomes</taxon>
    </lineage>
</organism>
<evidence type="ECO:0000256" key="8">
    <source>
        <dbReference type="ARBA" id="ARBA00023125"/>
    </source>
</evidence>
<dbReference type="Gene3D" id="2.40.50.140">
    <property type="entry name" value="Nucleic acid-binding proteins"/>
    <property type="match status" value="1"/>
</dbReference>
<dbReference type="GO" id="GO:0016787">
    <property type="term" value="F:hydrolase activity"/>
    <property type="evidence" value="ECO:0007669"/>
    <property type="project" value="UniProtKB-KW"/>
</dbReference>
<dbReference type="SMART" id="SM00350">
    <property type="entry name" value="MCM"/>
    <property type="match status" value="1"/>
</dbReference>
<comment type="similarity">
    <text evidence="1">Belongs to the MCM family.</text>
</comment>
<evidence type="ECO:0000256" key="3">
    <source>
        <dbReference type="ARBA" id="ARBA00022705"/>
    </source>
</evidence>
<dbReference type="InterPro" id="IPR027417">
    <property type="entry name" value="P-loop_NTPase"/>
</dbReference>
<dbReference type="GO" id="GO:0003697">
    <property type="term" value="F:single-stranded DNA binding"/>
    <property type="evidence" value="ECO:0007669"/>
    <property type="project" value="TreeGrafter"/>
</dbReference>
<name>X1SGN0_9ZZZZ</name>
<evidence type="ECO:0000256" key="2">
    <source>
        <dbReference type="ARBA" id="ARBA00012551"/>
    </source>
</evidence>
<comment type="caution">
    <text evidence="10">The sequence shown here is derived from an EMBL/GenBank/DDBJ whole genome shotgun (WGS) entry which is preliminary data.</text>
</comment>
<evidence type="ECO:0000256" key="4">
    <source>
        <dbReference type="ARBA" id="ARBA00022741"/>
    </source>
</evidence>
<dbReference type="PANTHER" id="PTHR11630:SF66">
    <property type="entry name" value="DNA REPLICATION LICENSING FACTOR MCM4"/>
    <property type="match status" value="1"/>
</dbReference>
<keyword evidence="5" id="KW-0378">Hydrolase</keyword>
<feature type="domain" description="MCM OB" evidence="9">
    <location>
        <begin position="35"/>
        <end position="164"/>
    </location>
</feature>
<dbReference type="PANTHER" id="PTHR11630">
    <property type="entry name" value="DNA REPLICATION LICENSING FACTOR MCM FAMILY MEMBER"/>
    <property type="match status" value="1"/>
</dbReference>
<evidence type="ECO:0000256" key="6">
    <source>
        <dbReference type="ARBA" id="ARBA00022806"/>
    </source>
</evidence>
<dbReference type="GO" id="GO:0005524">
    <property type="term" value="F:ATP binding"/>
    <property type="evidence" value="ECO:0007669"/>
    <property type="project" value="UniProtKB-KW"/>
</dbReference>
<evidence type="ECO:0000259" key="9">
    <source>
        <dbReference type="Pfam" id="PF17207"/>
    </source>
</evidence>
<reference evidence="10" key="1">
    <citation type="journal article" date="2014" name="Front. Microbiol.">
        <title>High frequency of phylogenetically diverse reductive dehalogenase-homologous genes in deep subseafloor sedimentary metagenomes.</title>
        <authorList>
            <person name="Kawai M."/>
            <person name="Futagami T."/>
            <person name="Toyoda A."/>
            <person name="Takaki Y."/>
            <person name="Nishi S."/>
            <person name="Hori S."/>
            <person name="Arai W."/>
            <person name="Tsubouchi T."/>
            <person name="Morono Y."/>
            <person name="Uchiyama I."/>
            <person name="Ito T."/>
            <person name="Fujiyama A."/>
            <person name="Inagaki F."/>
            <person name="Takami H."/>
        </authorList>
    </citation>
    <scope>NUCLEOTIDE SEQUENCE</scope>
    <source>
        <strain evidence="10">Expedition CK06-06</strain>
    </source>
</reference>
<dbReference type="Pfam" id="PF17207">
    <property type="entry name" value="MCM_OB"/>
    <property type="match status" value="1"/>
</dbReference>
<protein>
    <recommendedName>
        <fullName evidence="2">DNA helicase</fullName>
        <ecNumber evidence="2">3.6.4.12</ecNumber>
    </recommendedName>
</protein>
<gene>
    <name evidence="10" type="ORF">S12H4_22289</name>
</gene>